<protein>
    <submittedName>
        <fullName evidence="2">Uncharacterized protein</fullName>
    </submittedName>
</protein>
<feature type="compositionally biased region" description="Gly residues" evidence="1">
    <location>
        <begin position="506"/>
        <end position="518"/>
    </location>
</feature>
<evidence type="ECO:0000256" key="1">
    <source>
        <dbReference type="SAM" id="MobiDB-lite"/>
    </source>
</evidence>
<accession>A0A8T8SHJ7</accession>
<feature type="compositionally biased region" description="Acidic residues" evidence="1">
    <location>
        <begin position="524"/>
        <end position="534"/>
    </location>
</feature>
<evidence type="ECO:0000313" key="2">
    <source>
        <dbReference type="EMBL" id="KAE8240295.1"/>
    </source>
</evidence>
<feature type="compositionally biased region" description="Polar residues" evidence="1">
    <location>
        <begin position="55"/>
        <end position="64"/>
    </location>
</feature>
<dbReference type="Proteomes" id="UP000077521">
    <property type="component" value="Unassembled WGS sequence"/>
</dbReference>
<feature type="compositionally biased region" description="Acidic residues" evidence="1">
    <location>
        <begin position="428"/>
        <end position="443"/>
    </location>
</feature>
<feature type="compositionally biased region" description="Acidic residues" evidence="1">
    <location>
        <begin position="452"/>
        <end position="479"/>
    </location>
</feature>
<keyword evidence="3" id="KW-1185">Reference proteome</keyword>
<reference evidence="2" key="1">
    <citation type="submission" date="2016-04" db="EMBL/GenBank/DDBJ databases">
        <authorList>
            <person name="Nguyen H.D."/>
            <person name="Samba Siva P."/>
            <person name="Cullis J."/>
            <person name="Levesque C.A."/>
            <person name="Hambleton S."/>
        </authorList>
    </citation>
    <scope>NUCLEOTIDE SEQUENCE</scope>
    <source>
        <strain evidence="2">DAOMC 236416</strain>
    </source>
</reference>
<feature type="region of interest" description="Disordered" evidence="1">
    <location>
        <begin position="1"/>
        <end position="31"/>
    </location>
</feature>
<feature type="compositionally biased region" description="Low complexity" evidence="1">
    <location>
        <begin position="20"/>
        <end position="29"/>
    </location>
</feature>
<dbReference type="AlphaFoldDB" id="A0A8T8SHJ7"/>
<comment type="caution">
    <text evidence="2">The sequence shown here is derived from an EMBL/GenBank/DDBJ whole genome shotgun (WGS) entry which is preliminary data.</text>
</comment>
<feature type="region of interest" description="Disordered" evidence="1">
    <location>
        <begin position="394"/>
        <end position="534"/>
    </location>
</feature>
<reference evidence="2" key="2">
    <citation type="journal article" date="2019" name="IMA Fungus">
        <title>Genome sequencing and comparison of five Tilletia species to identify candidate genes for the detection of regulated species infecting wheat.</title>
        <authorList>
            <person name="Nguyen H.D.T."/>
            <person name="Sultana T."/>
            <person name="Kesanakurti P."/>
            <person name="Hambleton S."/>
        </authorList>
    </citation>
    <scope>NUCLEOTIDE SEQUENCE</scope>
    <source>
        <strain evidence="2">DAOMC 236416</strain>
    </source>
</reference>
<sequence>MSRQRSTVGQNQNPFGLTGSGSSSPSSSSALKRITAELAQIRKDQHRLFASVQNVASNQQTGQGPASASSASDIPPGVIFTATGGPAVPPKGVKHNHSLILRNARTLVTEKMGDRGKRPYEYDYPKTVSAWPLRVIAGRDGDPDREVRLLRLNWAKSYMSEEVQSQLRCIFDYLLTHRRAHGVPAHMTREHLVSLFRNTYEYWQRQHRLRRTAKGRSQTAQEKARSKLLSRRRAKLSARTEALGIAEWVRYADGTTLSRKGKANEAKVAARGLDMRADVEFAVQMAVHSPEEVEMESHNGGERMVVRPMLLEWRSLELVDAVDWMDDNRKRLRPHPVRSCLHVFRQSSNFRLPSTVRRWMVSSEYAAQHPDVCRNVSDNAGPFDVETCSFSVIDSPTAWGSPIPVNRLPPTRSNGEYFTPGDAVGSDGEGDAGDGEVDGDSQDGEAGGGDEVPGDDEDFDDDDFGEGGEGSGEGEDLLDDYFREGRVDDSDDDDGGGEDDDDGGDAGDGAHAGLGYRGRAGSVEGEDDFELDDL</sequence>
<organism evidence="2 3">
    <name type="scientific">Tilletia indica</name>
    <dbReference type="NCBI Taxonomy" id="43049"/>
    <lineage>
        <taxon>Eukaryota</taxon>
        <taxon>Fungi</taxon>
        <taxon>Dikarya</taxon>
        <taxon>Basidiomycota</taxon>
        <taxon>Ustilaginomycotina</taxon>
        <taxon>Exobasidiomycetes</taxon>
        <taxon>Tilletiales</taxon>
        <taxon>Tilletiaceae</taxon>
        <taxon>Tilletia</taxon>
    </lineage>
</organism>
<dbReference type="EMBL" id="LWDF02001117">
    <property type="protein sequence ID" value="KAE8240295.1"/>
    <property type="molecule type" value="Genomic_DNA"/>
</dbReference>
<feature type="compositionally biased region" description="Polar residues" evidence="1">
    <location>
        <begin position="1"/>
        <end position="15"/>
    </location>
</feature>
<name>A0A8T8SHJ7_9BASI</name>
<feature type="compositionally biased region" description="Acidic residues" evidence="1">
    <location>
        <begin position="489"/>
        <end position="505"/>
    </location>
</feature>
<gene>
    <name evidence="2" type="ORF">A4X13_0g7868</name>
</gene>
<evidence type="ECO:0000313" key="3">
    <source>
        <dbReference type="Proteomes" id="UP000077521"/>
    </source>
</evidence>
<proteinExistence type="predicted"/>
<feature type="region of interest" description="Disordered" evidence="1">
    <location>
        <begin position="55"/>
        <end position="75"/>
    </location>
</feature>